<comment type="caution">
    <text evidence="6">The sequence shown here is derived from an EMBL/GenBank/DDBJ whole genome shotgun (WGS) entry which is preliminary data.</text>
</comment>
<feature type="binding site" evidence="5">
    <location>
        <position position="318"/>
    </location>
    <ligand>
        <name>substrate</name>
    </ligand>
</feature>
<comment type="subcellular location">
    <subcellularLocation>
        <location evidence="5">Periplasm</location>
    </subcellularLocation>
</comment>
<evidence type="ECO:0000313" key="6">
    <source>
        <dbReference type="EMBL" id="TWI55591.1"/>
    </source>
</evidence>
<feature type="active site" description="Proton donor/acceptor" evidence="5">
    <location>
        <position position="503"/>
    </location>
</feature>
<dbReference type="FunFam" id="1.50.10.10:FF:000003">
    <property type="entry name" value="Cytoplasmic trehalase"/>
    <property type="match status" value="1"/>
</dbReference>
<dbReference type="GO" id="GO:0004555">
    <property type="term" value="F:alpha,alpha-trehalase activity"/>
    <property type="evidence" value="ECO:0007669"/>
    <property type="project" value="UniProtKB-UniRule"/>
</dbReference>
<dbReference type="RefSeq" id="WP_145140347.1">
    <property type="nucleotide sequence ID" value="NZ_VLKY01000004.1"/>
</dbReference>
<dbReference type="PANTHER" id="PTHR23403:SF1">
    <property type="entry name" value="TREHALASE"/>
    <property type="match status" value="1"/>
</dbReference>
<gene>
    <name evidence="5" type="primary">treA</name>
    <name evidence="6" type="ORF">IQ22_01517</name>
</gene>
<keyword evidence="4 5" id="KW-0326">Glycosidase</keyword>
<evidence type="ECO:0000256" key="3">
    <source>
        <dbReference type="ARBA" id="ARBA00022801"/>
    </source>
</evidence>
<evidence type="ECO:0000313" key="7">
    <source>
        <dbReference type="Proteomes" id="UP000316905"/>
    </source>
</evidence>
<keyword evidence="2 5" id="KW-0574">Periplasm</keyword>
<evidence type="ECO:0000256" key="1">
    <source>
        <dbReference type="ARBA" id="ARBA00022729"/>
    </source>
</evidence>
<dbReference type="EC" id="3.2.1.28" evidence="5"/>
<dbReference type="SUPFAM" id="SSF48208">
    <property type="entry name" value="Six-hairpin glycosidases"/>
    <property type="match status" value="1"/>
</dbReference>
<evidence type="ECO:0000256" key="4">
    <source>
        <dbReference type="ARBA" id="ARBA00023295"/>
    </source>
</evidence>
<dbReference type="GO" id="GO:0042597">
    <property type="term" value="C:periplasmic space"/>
    <property type="evidence" value="ECO:0007669"/>
    <property type="project" value="UniProtKB-SubCell"/>
</dbReference>
<dbReference type="PROSITE" id="PS00928">
    <property type="entry name" value="TREHALASE_2"/>
    <property type="match status" value="1"/>
</dbReference>
<keyword evidence="1 5" id="KW-0732">Signal</keyword>
<dbReference type="Pfam" id="PF01204">
    <property type="entry name" value="Trehalase"/>
    <property type="match status" value="1"/>
</dbReference>
<reference evidence="6 7" key="1">
    <citation type="journal article" date="2015" name="Stand. Genomic Sci.">
        <title>Genomic Encyclopedia of Bacterial and Archaeal Type Strains, Phase III: the genomes of soil and plant-associated and newly described type strains.</title>
        <authorList>
            <person name="Whitman W.B."/>
            <person name="Woyke T."/>
            <person name="Klenk H.P."/>
            <person name="Zhou Y."/>
            <person name="Lilburn T.G."/>
            <person name="Beck B.J."/>
            <person name="De Vos P."/>
            <person name="Vandamme P."/>
            <person name="Eisen J.A."/>
            <person name="Garrity G."/>
            <person name="Hugenholtz P."/>
            <person name="Kyrpides N.C."/>
        </authorList>
    </citation>
    <scope>NUCLEOTIDE SEQUENCE [LARGE SCALE GENOMIC DNA]</scope>
    <source>
        <strain evidence="6 7">CGMCC 1.6858</strain>
    </source>
</reference>
<comment type="similarity">
    <text evidence="5">Belongs to the glycosyl hydrolase 37 family.</text>
</comment>
<dbReference type="InterPro" id="IPR012341">
    <property type="entry name" value="6hp_glycosidase-like_sf"/>
</dbReference>
<feature type="binding site" evidence="5">
    <location>
        <begin position="166"/>
        <end position="167"/>
    </location>
    <ligand>
        <name>substrate</name>
    </ligand>
</feature>
<dbReference type="Gene3D" id="1.50.10.10">
    <property type="match status" value="1"/>
</dbReference>
<name>A0A562QFS6_9PSED</name>
<dbReference type="NCBIfam" id="NF009774">
    <property type="entry name" value="PRK13271.1"/>
    <property type="match status" value="1"/>
</dbReference>
<feature type="chain" id="PRO_5022274190" description="Periplasmic trehalase" evidence="5">
    <location>
        <begin position="33"/>
        <end position="548"/>
    </location>
</feature>
<dbReference type="PROSITE" id="PS00927">
    <property type="entry name" value="TREHALASE_1"/>
    <property type="match status" value="1"/>
</dbReference>
<keyword evidence="3 5" id="KW-0378">Hydrolase</keyword>
<dbReference type="PANTHER" id="PTHR23403">
    <property type="entry name" value="TREHALASE"/>
    <property type="match status" value="1"/>
</dbReference>
<dbReference type="InterPro" id="IPR023720">
    <property type="entry name" value="Trehalase_periplasmic"/>
</dbReference>
<feature type="binding site" evidence="5">
    <location>
        <begin position="212"/>
        <end position="214"/>
    </location>
    <ligand>
        <name>substrate</name>
    </ligand>
</feature>
<dbReference type="Proteomes" id="UP000316905">
    <property type="component" value="Unassembled WGS sequence"/>
</dbReference>
<dbReference type="NCBIfam" id="NF009773">
    <property type="entry name" value="PRK13270.1"/>
    <property type="match status" value="1"/>
</dbReference>
<dbReference type="InterPro" id="IPR001661">
    <property type="entry name" value="Glyco_hydro_37"/>
</dbReference>
<dbReference type="GO" id="GO:0071474">
    <property type="term" value="P:cellular hyperosmotic response"/>
    <property type="evidence" value="ECO:0007669"/>
    <property type="project" value="InterPro"/>
</dbReference>
<feature type="active site" description="Proton donor/acceptor" evidence="5">
    <location>
        <position position="320"/>
    </location>
</feature>
<feature type="binding site" evidence="5">
    <location>
        <position position="518"/>
    </location>
    <ligand>
        <name>substrate</name>
    </ligand>
</feature>
<evidence type="ECO:0000256" key="5">
    <source>
        <dbReference type="HAMAP-Rule" id="MF_01060"/>
    </source>
</evidence>
<accession>A0A562QFS6</accession>
<feature type="binding site" evidence="5">
    <location>
        <position position="203"/>
    </location>
    <ligand>
        <name>substrate</name>
    </ligand>
</feature>
<keyword evidence="7" id="KW-1185">Reference proteome</keyword>
<dbReference type="AlphaFoldDB" id="A0A562QFS6"/>
<feature type="binding site" evidence="5">
    <location>
        <begin position="285"/>
        <end position="287"/>
    </location>
    <ligand>
        <name>substrate</name>
    </ligand>
</feature>
<feature type="signal peptide" evidence="5">
    <location>
        <begin position="1"/>
        <end position="32"/>
    </location>
</feature>
<evidence type="ECO:0000256" key="2">
    <source>
        <dbReference type="ARBA" id="ARBA00022764"/>
    </source>
</evidence>
<dbReference type="OrthoDB" id="106887at2"/>
<dbReference type="EMBL" id="VLKY01000004">
    <property type="protein sequence ID" value="TWI55591.1"/>
    <property type="molecule type" value="Genomic_DNA"/>
</dbReference>
<protein>
    <recommendedName>
        <fullName evidence="5">Periplasmic trehalase</fullName>
        <ecNumber evidence="5">3.2.1.28</ecNumber>
    </recommendedName>
    <alternativeName>
        <fullName evidence="5">Alpha,alpha-trehalase</fullName>
    </alternativeName>
    <alternativeName>
        <fullName evidence="5">Alpha,alpha-trehalose glucohydrolase</fullName>
    </alternativeName>
</protein>
<dbReference type="NCBIfam" id="NF009775">
    <property type="entry name" value="PRK13272.1"/>
    <property type="match status" value="1"/>
</dbReference>
<dbReference type="InterPro" id="IPR008928">
    <property type="entry name" value="6-hairpin_glycosidase_sf"/>
</dbReference>
<sequence precursor="true">MTIALPLRQTCSVFLSCSLLALTACTSTPPQATWSYQTASSRQAIPPDQAYPELFQAVQQQWVFDDQKHFVDALPLRDPARIRADYLAQRDRSGFDLKRFVDENFQPSAPAETRKPTTGTDLREHINNLWPALTRHYEQVPAYSSMLPLPYPYVVPGGRFRELYYWDSYFTMLGLMESGEEERTRHMLDDFAYLIDTYGHIPNGNRTYYLSRSQPPFFSFMVELEAQAKGDNEIYRRYLPQMQKEYAYWMEGAQTLKPGEAAKHVVRLADGSLFNRYWDASDTPRQESYMQDRETASKVPDRPASEVYRDLRAGAESGWDYTSRWLGDRKNLATIRTTAIVPIDLNSLMYHLEATIALACQKSAMPRCTQSYQARANQRQQAIERHLWNSAGYYADYDWQKNQLSDQITAATLYPLFAGVASPERARQTAATVETHLVKSGGLATTQVQNGQQWDKPNGWAPLQWIAVDGLRRYGHDSLARTIGENFLHQVQALFQKEHKLVEKYDVEGTSQGGGGGEYALQDGFGWTNGVTLKLLDLYPQKESTSQP</sequence>
<dbReference type="PRINTS" id="PR00744">
    <property type="entry name" value="GLHYDRLASE37"/>
</dbReference>
<organism evidence="6 7">
    <name type="scientific">Pseudomonas duriflava</name>
    <dbReference type="NCBI Taxonomy" id="459528"/>
    <lineage>
        <taxon>Bacteria</taxon>
        <taxon>Pseudomonadati</taxon>
        <taxon>Pseudomonadota</taxon>
        <taxon>Gammaproteobacteria</taxon>
        <taxon>Pseudomonadales</taxon>
        <taxon>Pseudomonadaceae</taxon>
        <taxon>Pseudomonas</taxon>
    </lineage>
</organism>
<dbReference type="GO" id="GO:0005993">
    <property type="term" value="P:trehalose catabolic process"/>
    <property type="evidence" value="ECO:0007669"/>
    <property type="project" value="InterPro"/>
</dbReference>
<comment type="function">
    <text evidence="5">Provides the cells with the ability to utilize trehalose at high osmolarity by splitting it into glucose molecules that can subsequently be taken up by the phosphotransferase-mediated uptake system.</text>
</comment>
<comment type="catalytic activity">
    <reaction evidence="5">
        <text>alpha,alpha-trehalose + H2O = alpha-D-glucose + beta-D-glucose</text>
        <dbReference type="Rhea" id="RHEA:32675"/>
        <dbReference type="ChEBI" id="CHEBI:15377"/>
        <dbReference type="ChEBI" id="CHEBI:15903"/>
        <dbReference type="ChEBI" id="CHEBI:16551"/>
        <dbReference type="ChEBI" id="CHEBI:17925"/>
        <dbReference type="EC" id="3.2.1.28"/>
    </reaction>
</comment>
<dbReference type="InterPro" id="IPR018232">
    <property type="entry name" value="Glyco_hydro_37_CS"/>
</dbReference>
<proteinExistence type="inferred from homology"/>
<dbReference type="HAMAP" id="MF_01060">
    <property type="entry name" value="Peripl_trehalase"/>
    <property type="match status" value="1"/>
</dbReference>
<feature type="binding site" evidence="5">
    <location>
        <position position="159"/>
    </location>
    <ligand>
        <name>substrate</name>
    </ligand>
</feature>